<evidence type="ECO:0008006" key="4">
    <source>
        <dbReference type="Google" id="ProtNLM"/>
    </source>
</evidence>
<gene>
    <name evidence="2" type="ORF">EH240_26025</name>
</gene>
<name>A0A3P3F8T7_9HYPH</name>
<dbReference type="OrthoDB" id="8085996at2"/>
<dbReference type="EMBL" id="RQXT01000039">
    <property type="protein sequence ID" value="RRH94995.1"/>
    <property type="molecule type" value="Genomic_DNA"/>
</dbReference>
<dbReference type="AlphaFoldDB" id="A0A3P3F8T7"/>
<feature type="compositionally biased region" description="Polar residues" evidence="1">
    <location>
        <begin position="56"/>
        <end position="74"/>
    </location>
</feature>
<dbReference type="Proteomes" id="UP000273786">
    <property type="component" value="Unassembled WGS sequence"/>
</dbReference>
<comment type="caution">
    <text evidence="2">The sequence shown here is derived from an EMBL/GenBank/DDBJ whole genome shotgun (WGS) entry which is preliminary data.</text>
</comment>
<keyword evidence="3" id="KW-1185">Reference proteome</keyword>
<dbReference type="RefSeq" id="WP_125003978.1">
    <property type="nucleotide sequence ID" value="NZ_RQXT01000039.1"/>
</dbReference>
<feature type="region of interest" description="Disordered" evidence="1">
    <location>
        <begin position="52"/>
        <end position="74"/>
    </location>
</feature>
<evidence type="ECO:0000256" key="1">
    <source>
        <dbReference type="SAM" id="MobiDB-lite"/>
    </source>
</evidence>
<organism evidence="2 3">
    <name type="scientific">Mesorhizobium tamadayense</name>
    <dbReference type="NCBI Taxonomy" id="425306"/>
    <lineage>
        <taxon>Bacteria</taxon>
        <taxon>Pseudomonadati</taxon>
        <taxon>Pseudomonadota</taxon>
        <taxon>Alphaproteobacteria</taxon>
        <taxon>Hyphomicrobiales</taxon>
        <taxon>Phyllobacteriaceae</taxon>
        <taxon>Mesorhizobium</taxon>
    </lineage>
</organism>
<reference evidence="2 3" key="1">
    <citation type="submission" date="2018-11" db="EMBL/GenBank/DDBJ databases">
        <title>the genome of Mesorhizobium tamadayense DSM 28320.</title>
        <authorList>
            <person name="Gao J."/>
        </authorList>
    </citation>
    <scope>NUCLEOTIDE SEQUENCE [LARGE SCALE GENOMIC DNA]</scope>
    <source>
        <strain evidence="2 3">DSM 28320</strain>
    </source>
</reference>
<proteinExistence type="predicted"/>
<protein>
    <recommendedName>
        <fullName evidence="4">DUF883 family protein</fullName>
    </recommendedName>
</protein>
<accession>A0A3P3F8T7</accession>
<evidence type="ECO:0000313" key="3">
    <source>
        <dbReference type="Proteomes" id="UP000273786"/>
    </source>
</evidence>
<evidence type="ECO:0000313" key="2">
    <source>
        <dbReference type="EMBL" id="RRH94995.1"/>
    </source>
</evidence>
<sequence length="108" mass="11772">MKKQIAELKREVTRLNRMLSDQAEETAHGWYQSATDRASGLYSGATARASRAAKQLRSQAHSVSETVQHNPGTFSTAVAMGGLVGVAIGLALARSSQPAPDWLHRWQR</sequence>